<dbReference type="PANTHER" id="PTHR37461">
    <property type="entry name" value="ANTI-SIGMA-K FACTOR RSKA"/>
    <property type="match status" value="1"/>
</dbReference>
<evidence type="ECO:0000256" key="5">
    <source>
        <dbReference type="ARBA" id="ARBA00023136"/>
    </source>
</evidence>
<protein>
    <recommendedName>
        <fullName evidence="10">Zinc-finger domain-containing protein</fullName>
    </recommendedName>
</protein>
<accession>A0A4R0JE53</accession>
<reference evidence="8 9" key="1">
    <citation type="submission" date="2019-02" db="EMBL/GenBank/DDBJ databases">
        <title>Kribbella capetownensis sp. nov. and Kribbella speibonae sp. nov., isolated from soil.</title>
        <authorList>
            <person name="Curtis S.M."/>
            <person name="Norton I."/>
            <person name="Everest G.J."/>
            <person name="Meyers P.R."/>
        </authorList>
    </citation>
    <scope>NUCLEOTIDE SEQUENCE [LARGE SCALE GENOMIC DNA]</scope>
    <source>
        <strain evidence="8 9">YM53</strain>
    </source>
</reference>
<dbReference type="GO" id="GO:0006417">
    <property type="term" value="P:regulation of translation"/>
    <property type="evidence" value="ECO:0007669"/>
    <property type="project" value="TreeGrafter"/>
</dbReference>
<keyword evidence="5 7" id="KW-0472">Membrane</keyword>
<dbReference type="GO" id="GO:0016020">
    <property type="term" value="C:membrane"/>
    <property type="evidence" value="ECO:0007669"/>
    <property type="project" value="UniProtKB-SubCell"/>
</dbReference>
<dbReference type="GO" id="GO:0016989">
    <property type="term" value="F:sigma factor antagonist activity"/>
    <property type="evidence" value="ECO:0007669"/>
    <property type="project" value="TreeGrafter"/>
</dbReference>
<evidence type="ECO:0000256" key="6">
    <source>
        <dbReference type="ARBA" id="ARBA00023163"/>
    </source>
</evidence>
<evidence type="ECO:0000256" key="7">
    <source>
        <dbReference type="SAM" id="Phobius"/>
    </source>
</evidence>
<keyword evidence="9" id="KW-1185">Reference proteome</keyword>
<evidence type="ECO:0000256" key="3">
    <source>
        <dbReference type="ARBA" id="ARBA00022989"/>
    </source>
</evidence>
<evidence type="ECO:0000256" key="2">
    <source>
        <dbReference type="ARBA" id="ARBA00022692"/>
    </source>
</evidence>
<dbReference type="Gene3D" id="1.10.10.1320">
    <property type="entry name" value="Anti-sigma factor, zinc-finger domain"/>
    <property type="match status" value="1"/>
</dbReference>
<name>A0A4R0JE53_9ACTN</name>
<feature type="transmembrane region" description="Helical" evidence="7">
    <location>
        <begin position="91"/>
        <end position="114"/>
    </location>
</feature>
<dbReference type="EMBL" id="SJKD01000010">
    <property type="protein sequence ID" value="TCC44230.1"/>
    <property type="molecule type" value="Genomic_DNA"/>
</dbReference>
<organism evidence="8 9">
    <name type="scientific">Kribbella capetownensis</name>
    <dbReference type="NCBI Taxonomy" id="1572659"/>
    <lineage>
        <taxon>Bacteria</taxon>
        <taxon>Bacillati</taxon>
        <taxon>Actinomycetota</taxon>
        <taxon>Actinomycetes</taxon>
        <taxon>Propionibacteriales</taxon>
        <taxon>Kribbellaceae</taxon>
        <taxon>Kribbella</taxon>
    </lineage>
</organism>
<evidence type="ECO:0000313" key="9">
    <source>
        <dbReference type="Proteomes" id="UP000293342"/>
    </source>
</evidence>
<evidence type="ECO:0000256" key="1">
    <source>
        <dbReference type="ARBA" id="ARBA00004167"/>
    </source>
</evidence>
<dbReference type="Proteomes" id="UP000293342">
    <property type="component" value="Unassembled WGS sequence"/>
</dbReference>
<evidence type="ECO:0000313" key="8">
    <source>
        <dbReference type="EMBL" id="TCC44230.1"/>
    </source>
</evidence>
<dbReference type="AlphaFoldDB" id="A0A4R0JE53"/>
<gene>
    <name evidence="8" type="ORF">E0H75_35840</name>
</gene>
<dbReference type="PANTHER" id="PTHR37461:SF1">
    <property type="entry name" value="ANTI-SIGMA-K FACTOR RSKA"/>
    <property type="match status" value="1"/>
</dbReference>
<sequence>MTRPHDCPAMRSLLAELATGAASGHERAWVLGHVTGCPACRAELDELAKVADGLLMLAPPAEPPPEFESAVLKRLGMAGSRTVGRRYSRRMMLAVGGMAAALLLVSGGSATVVYQQGETDRALADQYRQTLSIANGRYLKAARLTTPSGAQSGTVFLYQGSPSWLLVSISSAPTDGRYEIHVRDRGGVLRTIGACQVKDHAGTTGYQLDIAVAHVAEIQLTQNSQTPLTATLPN</sequence>
<evidence type="ECO:0008006" key="10">
    <source>
        <dbReference type="Google" id="ProtNLM"/>
    </source>
</evidence>
<keyword evidence="4" id="KW-0805">Transcription regulation</keyword>
<keyword evidence="3 7" id="KW-1133">Transmembrane helix</keyword>
<keyword evidence="6" id="KW-0804">Transcription</keyword>
<dbReference type="OrthoDB" id="3522768at2"/>
<proteinExistence type="predicted"/>
<comment type="caution">
    <text evidence="8">The sequence shown here is derived from an EMBL/GenBank/DDBJ whole genome shotgun (WGS) entry which is preliminary data.</text>
</comment>
<dbReference type="InterPro" id="IPR051474">
    <property type="entry name" value="Anti-sigma-K/W_factor"/>
</dbReference>
<dbReference type="RefSeq" id="WP_131518150.1">
    <property type="nucleotide sequence ID" value="NZ_SJKD01000010.1"/>
</dbReference>
<dbReference type="InterPro" id="IPR041916">
    <property type="entry name" value="Anti_sigma_zinc_sf"/>
</dbReference>
<keyword evidence="2 7" id="KW-0812">Transmembrane</keyword>
<comment type="subcellular location">
    <subcellularLocation>
        <location evidence="1">Membrane</location>
        <topology evidence="1">Single-pass membrane protein</topology>
    </subcellularLocation>
</comment>
<evidence type="ECO:0000256" key="4">
    <source>
        <dbReference type="ARBA" id="ARBA00023015"/>
    </source>
</evidence>